<keyword evidence="2" id="KW-1185">Reference proteome</keyword>
<dbReference type="Proteomes" id="UP001054889">
    <property type="component" value="Unassembled WGS sequence"/>
</dbReference>
<proteinExistence type="predicted"/>
<evidence type="ECO:0000313" key="1">
    <source>
        <dbReference type="EMBL" id="GJM88496.1"/>
    </source>
</evidence>
<reference evidence="1" key="2">
    <citation type="submission" date="2021-12" db="EMBL/GenBank/DDBJ databases">
        <title>Resequencing data analysis of finger millet.</title>
        <authorList>
            <person name="Hatakeyama M."/>
            <person name="Aluri S."/>
            <person name="Balachadran M.T."/>
            <person name="Sivarajan S.R."/>
            <person name="Poveda L."/>
            <person name="Shimizu-Inatsugi R."/>
            <person name="Schlapbach R."/>
            <person name="Sreeman S.M."/>
            <person name="Shimizu K.K."/>
        </authorList>
    </citation>
    <scope>NUCLEOTIDE SEQUENCE</scope>
</reference>
<comment type="caution">
    <text evidence="1">The sequence shown here is derived from an EMBL/GenBank/DDBJ whole genome shotgun (WGS) entry which is preliminary data.</text>
</comment>
<sequence length="69" mass="7517">MCGGREACDAGRGQPRVPPMLLVDWLEGVPCKFLIQERLMKATPPLAPIDTNTCARHGIGNWDPTTPCL</sequence>
<gene>
    <name evidence="1" type="primary">ga04567</name>
    <name evidence="1" type="ORF">PR202_ga04567</name>
</gene>
<accession>A0AAV5BRB1</accession>
<dbReference type="EMBL" id="BQKI01000002">
    <property type="protein sequence ID" value="GJM88496.1"/>
    <property type="molecule type" value="Genomic_DNA"/>
</dbReference>
<reference evidence="1" key="1">
    <citation type="journal article" date="2018" name="DNA Res.">
        <title>Multiple hybrid de novo genome assembly of finger millet, an orphan allotetraploid crop.</title>
        <authorList>
            <person name="Hatakeyama M."/>
            <person name="Aluri S."/>
            <person name="Balachadran M.T."/>
            <person name="Sivarajan S.R."/>
            <person name="Patrignani A."/>
            <person name="Gruter S."/>
            <person name="Poveda L."/>
            <person name="Shimizu-Inatsugi R."/>
            <person name="Baeten J."/>
            <person name="Francoijs K.J."/>
            <person name="Nataraja K.N."/>
            <person name="Reddy Y.A.N."/>
            <person name="Phadnis S."/>
            <person name="Ravikumar R.L."/>
            <person name="Schlapbach R."/>
            <person name="Sreeman S.M."/>
            <person name="Shimizu K.K."/>
        </authorList>
    </citation>
    <scope>NUCLEOTIDE SEQUENCE</scope>
</reference>
<dbReference type="AlphaFoldDB" id="A0AAV5BRB1"/>
<evidence type="ECO:0000313" key="2">
    <source>
        <dbReference type="Proteomes" id="UP001054889"/>
    </source>
</evidence>
<protein>
    <submittedName>
        <fullName evidence="1">Uncharacterized protein</fullName>
    </submittedName>
</protein>
<organism evidence="1 2">
    <name type="scientific">Eleusine coracana subsp. coracana</name>
    <dbReference type="NCBI Taxonomy" id="191504"/>
    <lineage>
        <taxon>Eukaryota</taxon>
        <taxon>Viridiplantae</taxon>
        <taxon>Streptophyta</taxon>
        <taxon>Embryophyta</taxon>
        <taxon>Tracheophyta</taxon>
        <taxon>Spermatophyta</taxon>
        <taxon>Magnoliopsida</taxon>
        <taxon>Liliopsida</taxon>
        <taxon>Poales</taxon>
        <taxon>Poaceae</taxon>
        <taxon>PACMAD clade</taxon>
        <taxon>Chloridoideae</taxon>
        <taxon>Cynodonteae</taxon>
        <taxon>Eleusininae</taxon>
        <taxon>Eleusine</taxon>
    </lineage>
</organism>
<name>A0AAV5BRB1_ELECO</name>